<organism evidence="5 6">
    <name type="scientific">Ajellomyces capsulatus</name>
    <name type="common">Darling's disease fungus</name>
    <name type="synonym">Histoplasma capsulatum</name>
    <dbReference type="NCBI Taxonomy" id="5037"/>
    <lineage>
        <taxon>Eukaryota</taxon>
        <taxon>Fungi</taxon>
        <taxon>Dikarya</taxon>
        <taxon>Ascomycota</taxon>
        <taxon>Pezizomycotina</taxon>
        <taxon>Eurotiomycetes</taxon>
        <taxon>Eurotiomycetidae</taxon>
        <taxon>Onygenales</taxon>
        <taxon>Ajellomycetaceae</taxon>
        <taxon>Histoplasma</taxon>
    </lineage>
</organism>
<dbReference type="Gene3D" id="3.40.50.300">
    <property type="entry name" value="P-loop containing nucleotide triphosphate hydrolases"/>
    <property type="match status" value="1"/>
</dbReference>
<dbReference type="Pfam" id="PF13374">
    <property type="entry name" value="TPR_10"/>
    <property type="match status" value="1"/>
</dbReference>
<evidence type="ECO:0000313" key="6">
    <source>
        <dbReference type="Proteomes" id="UP000670092"/>
    </source>
</evidence>
<dbReference type="InterPro" id="IPR011990">
    <property type="entry name" value="TPR-like_helical_dom_sf"/>
</dbReference>
<feature type="repeat" description="TPR" evidence="1">
    <location>
        <begin position="755"/>
        <end position="788"/>
    </location>
</feature>
<feature type="domain" description="Orc1-like AAA ATPase" evidence="4">
    <location>
        <begin position="351"/>
        <end position="479"/>
    </location>
</feature>
<evidence type="ECO:0000259" key="4">
    <source>
        <dbReference type="Pfam" id="PF13191"/>
    </source>
</evidence>
<dbReference type="SUPFAM" id="SSF53167">
    <property type="entry name" value="Purine and uridine phosphorylases"/>
    <property type="match status" value="1"/>
</dbReference>
<proteinExistence type="predicted"/>
<feature type="region of interest" description="Disordered" evidence="2">
    <location>
        <begin position="423"/>
        <end position="443"/>
    </location>
</feature>
<dbReference type="SUPFAM" id="SSF48452">
    <property type="entry name" value="TPR-like"/>
    <property type="match status" value="1"/>
</dbReference>
<feature type="repeat" description="TPR" evidence="1">
    <location>
        <begin position="836"/>
        <end position="869"/>
    </location>
</feature>
<dbReference type="Pfam" id="PF13191">
    <property type="entry name" value="AAA_16"/>
    <property type="match status" value="1"/>
</dbReference>
<dbReference type="PROSITE" id="PS50005">
    <property type="entry name" value="TPR"/>
    <property type="match status" value="3"/>
</dbReference>
<comment type="caution">
    <text evidence="5">The sequence shown here is derived from an EMBL/GenBank/DDBJ whole genome shotgun (WGS) entry which is preliminary data.</text>
</comment>
<sequence length="949" mass="107652">MAWPLKETRQLTLDDYTVAWICALPKEKTAARNMLDELHRSPLQPEADRNIYTYGRICAHNVVIVCQSDIGTTAAAFVANQLLNTFRKLRFGLLVGTAGGVPDRKDIRLGDVVISKGDGRSGGAVVHDRGKVTPMGFESQPFLNGVPELLRNAFNELESLQSDEESTILGHISHAIERNPFFKSYDRPALEDCLFKSGYGHIDPDSSTCEKCLENSEQVEIRQSRGAREHIPVLHFGAIASGNQIIKDSAKRKQIAETYPYVLAIEMEAEGLMNTFGCATIRGICNYADSHKNDSWKNYAAATAAATAKEVLKVIPGVEMDEVPAITTDNHQDYIIDFELPIPAVSSAFIKRNELQQIKDALLSLQHPRQRRLFVLYGVGGIGKSRLAIEFAREYRKEFTAVFWLDGSTNSSLSQSIAGIREGLPTHQQPDRQHSPKSGPTEELQNVVQDVLMWLSRRGNDRWLLIFDNIDRDWTPETSDPDAFDILRYFPRADHGSILVTTRLPHLGSTWHSVKVPRMNLDQSKELLESTARRPIVGWERLATALDGLPLALTLAGSYLRQHRLSVDKYLELYRKAFERLFNLARPPPDYSRSILSTWQISFEQVKQANPNAAYLFQLWSCLSHTDLWFELLSSTTIHGKDEIPDWFRSVISDELSFLEAVQPLLDYSLAEHRENAVGYHVHPVVHEWCHTQLTEKNEMRILATVILGCAAPASEAEEHWALERRLLPHSDQLLALVSSTTDFNIPKEKLHLISSCYNNLGNLYTGQGRMEKAEKLYHRALNGYEKVWGPDHPYTLDTVNNLGNLYKAQGRMEEAEKMYHRALNGYEEVLGSYHPSTLNNLGNLYKAQGRMEEAEKLYYQALNGYKKVWRPSHPCILRTVNNLDNLYKAQGRMEEAEKMYHQVLNGCEEVWGPDHPSTLRTVNNLGNLYEAQGRMEAAEKIYHCIKWV</sequence>
<dbReference type="EMBL" id="JAEVHI010000003">
    <property type="protein sequence ID" value="KAG5295585.1"/>
    <property type="molecule type" value="Genomic_DNA"/>
</dbReference>
<dbReference type="GO" id="GO:0009116">
    <property type="term" value="P:nucleoside metabolic process"/>
    <property type="evidence" value="ECO:0007669"/>
    <property type="project" value="InterPro"/>
</dbReference>
<gene>
    <name evidence="5" type="ORF">I7I52_05895</name>
</gene>
<dbReference type="Proteomes" id="UP000670092">
    <property type="component" value="Unassembled WGS sequence"/>
</dbReference>
<dbReference type="OrthoDB" id="1658288at2759"/>
<dbReference type="InterPro" id="IPR053137">
    <property type="entry name" value="NLR-like"/>
</dbReference>
<dbReference type="VEuPathDB" id="FungiDB:I7I52_05895"/>
<evidence type="ECO:0000256" key="2">
    <source>
        <dbReference type="SAM" id="MobiDB-lite"/>
    </source>
</evidence>
<dbReference type="InterPro" id="IPR041664">
    <property type="entry name" value="AAA_16"/>
</dbReference>
<evidence type="ECO:0000313" key="5">
    <source>
        <dbReference type="EMBL" id="KAG5295585.1"/>
    </source>
</evidence>
<dbReference type="Pfam" id="PF01048">
    <property type="entry name" value="PNP_UDP_1"/>
    <property type="match status" value="1"/>
</dbReference>
<dbReference type="InterPro" id="IPR019734">
    <property type="entry name" value="TPR_rpt"/>
</dbReference>
<dbReference type="GO" id="GO:0003824">
    <property type="term" value="F:catalytic activity"/>
    <property type="evidence" value="ECO:0007669"/>
    <property type="project" value="InterPro"/>
</dbReference>
<dbReference type="InterPro" id="IPR035994">
    <property type="entry name" value="Nucleoside_phosphorylase_sf"/>
</dbReference>
<evidence type="ECO:0000256" key="1">
    <source>
        <dbReference type="PROSITE-ProRule" id="PRU00339"/>
    </source>
</evidence>
<protein>
    <submittedName>
        <fullName evidence="5">F-box domain-containing protein</fullName>
    </submittedName>
</protein>
<name>A0A8H7YNF4_AJECA</name>
<dbReference type="Gene3D" id="3.40.50.1580">
    <property type="entry name" value="Nucleoside phosphorylase domain"/>
    <property type="match status" value="1"/>
</dbReference>
<dbReference type="SMART" id="SM00028">
    <property type="entry name" value="TPR"/>
    <property type="match status" value="4"/>
</dbReference>
<evidence type="ECO:0000259" key="3">
    <source>
        <dbReference type="Pfam" id="PF01048"/>
    </source>
</evidence>
<dbReference type="SUPFAM" id="SSF52540">
    <property type="entry name" value="P-loop containing nucleoside triphosphate hydrolases"/>
    <property type="match status" value="1"/>
</dbReference>
<feature type="repeat" description="TPR" evidence="1">
    <location>
        <begin position="797"/>
        <end position="830"/>
    </location>
</feature>
<keyword evidence="1" id="KW-0802">TPR repeat</keyword>
<feature type="domain" description="Nucleoside phosphorylase" evidence="3">
    <location>
        <begin position="18"/>
        <end position="296"/>
    </location>
</feature>
<dbReference type="PANTHER" id="PTHR46082:SF6">
    <property type="entry name" value="AAA+ ATPASE DOMAIN-CONTAINING PROTEIN-RELATED"/>
    <property type="match status" value="1"/>
</dbReference>
<dbReference type="AlphaFoldDB" id="A0A8H7YNF4"/>
<dbReference type="Pfam" id="PF13424">
    <property type="entry name" value="TPR_12"/>
    <property type="match status" value="2"/>
</dbReference>
<dbReference type="PANTHER" id="PTHR46082">
    <property type="entry name" value="ATP/GTP-BINDING PROTEIN-RELATED"/>
    <property type="match status" value="1"/>
</dbReference>
<dbReference type="PRINTS" id="PR00364">
    <property type="entry name" value="DISEASERSIST"/>
</dbReference>
<accession>A0A8H7YNF4</accession>
<reference evidence="5 6" key="1">
    <citation type="submission" date="2021-01" db="EMBL/GenBank/DDBJ databases">
        <title>Chromosome-level genome assembly of a human fungal pathogen reveals clustering of transcriptionally co-regulated genes.</title>
        <authorList>
            <person name="Voorhies M."/>
            <person name="Cohen S."/>
            <person name="Shea T.P."/>
            <person name="Petrus S."/>
            <person name="Munoz J.F."/>
            <person name="Poplawski S."/>
            <person name="Goldman W.E."/>
            <person name="Michael T."/>
            <person name="Cuomo C.A."/>
            <person name="Sil A."/>
            <person name="Beyhan S."/>
        </authorList>
    </citation>
    <scope>NUCLEOTIDE SEQUENCE [LARGE SCALE GENOMIC DNA]</scope>
    <source>
        <strain evidence="5 6">G184AR</strain>
    </source>
</reference>
<dbReference type="InterPro" id="IPR027417">
    <property type="entry name" value="P-loop_NTPase"/>
</dbReference>
<dbReference type="InterPro" id="IPR000845">
    <property type="entry name" value="Nucleoside_phosphorylase_d"/>
</dbReference>
<dbReference type="Gene3D" id="1.25.40.10">
    <property type="entry name" value="Tetratricopeptide repeat domain"/>
    <property type="match status" value="2"/>
</dbReference>